<reference evidence="2" key="1">
    <citation type="submission" date="2022-06" db="EMBL/GenBank/DDBJ databases">
        <title>Genome Sequence of Candolleomyces eurysporus.</title>
        <authorList>
            <person name="Buettner E."/>
        </authorList>
    </citation>
    <scope>NUCLEOTIDE SEQUENCE</scope>
    <source>
        <strain evidence="2">VTCC 930004</strain>
    </source>
</reference>
<dbReference type="Proteomes" id="UP001140091">
    <property type="component" value="Unassembled WGS sequence"/>
</dbReference>
<evidence type="ECO:0000256" key="1">
    <source>
        <dbReference type="SAM" id="Phobius"/>
    </source>
</evidence>
<keyword evidence="3" id="KW-1185">Reference proteome</keyword>
<feature type="non-terminal residue" evidence="2">
    <location>
        <position position="56"/>
    </location>
</feature>
<accession>A0A9W8J8D4</accession>
<comment type="caution">
    <text evidence="2">The sequence shown here is derived from an EMBL/GenBank/DDBJ whole genome shotgun (WGS) entry which is preliminary data.</text>
</comment>
<evidence type="ECO:0000313" key="2">
    <source>
        <dbReference type="EMBL" id="KAJ2931106.1"/>
    </source>
</evidence>
<gene>
    <name evidence="2" type="ORF">H1R20_g5976</name>
</gene>
<dbReference type="EMBL" id="JANBPK010000811">
    <property type="protein sequence ID" value="KAJ2931106.1"/>
    <property type="molecule type" value="Genomic_DNA"/>
</dbReference>
<evidence type="ECO:0000313" key="3">
    <source>
        <dbReference type="Proteomes" id="UP001140091"/>
    </source>
</evidence>
<proteinExistence type="predicted"/>
<name>A0A9W8J8D4_9AGAR</name>
<organism evidence="2 3">
    <name type="scientific">Candolleomyces eurysporus</name>
    <dbReference type="NCBI Taxonomy" id="2828524"/>
    <lineage>
        <taxon>Eukaryota</taxon>
        <taxon>Fungi</taxon>
        <taxon>Dikarya</taxon>
        <taxon>Basidiomycota</taxon>
        <taxon>Agaricomycotina</taxon>
        <taxon>Agaricomycetes</taxon>
        <taxon>Agaricomycetidae</taxon>
        <taxon>Agaricales</taxon>
        <taxon>Agaricineae</taxon>
        <taxon>Psathyrellaceae</taxon>
        <taxon>Candolleomyces</taxon>
    </lineage>
</organism>
<protein>
    <submittedName>
        <fullName evidence="2">Uncharacterized protein</fullName>
    </submittedName>
</protein>
<keyword evidence="1" id="KW-1133">Transmembrane helix</keyword>
<keyword evidence="1" id="KW-0812">Transmembrane</keyword>
<keyword evidence="1" id="KW-0472">Membrane</keyword>
<feature type="transmembrane region" description="Helical" evidence="1">
    <location>
        <begin position="25"/>
        <end position="49"/>
    </location>
</feature>
<sequence length="56" mass="5844">MIYLSGPVIPVLINKPKSSLGTKAITINVILNLILLAATHLLIITLPAAGKVDLIA</sequence>
<dbReference type="AlphaFoldDB" id="A0A9W8J8D4"/>